<dbReference type="Proteomes" id="UP000663879">
    <property type="component" value="Unassembled WGS sequence"/>
</dbReference>
<dbReference type="AlphaFoldDB" id="A0A814CVI3"/>
<accession>A0A814CVI3</accession>
<dbReference type="EMBL" id="CAJNOC010002706">
    <property type="protein sequence ID" value="CAF0947453.1"/>
    <property type="molecule type" value="Genomic_DNA"/>
</dbReference>
<evidence type="ECO:0000313" key="1">
    <source>
        <dbReference type="EMBL" id="CAF0947453.1"/>
    </source>
</evidence>
<proteinExistence type="predicted"/>
<dbReference type="InterPro" id="IPR029058">
    <property type="entry name" value="AB_hydrolase_fold"/>
</dbReference>
<comment type="caution">
    <text evidence="1">The sequence shown here is derived from an EMBL/GenBank/DDBJ whole genome shotgun (WGS) entry which is preliminary data.</text>
</comment>
<dbReference type="SUPFAM" id="SSF53474">
    <property type="entry name" value="alpha/beta-Hydrolases"/>
    <property type="match status" value="1"/>
</dbReference>
<evidence type="ECO:0000313" key="2">
    <source>
        <dbReference type="Proteomes" id="UP000663879"/>
    </source>
</evidence>
<dbReference type="Gene3D" id="3.40.50.1820">
    <property type="entry name" value="alpha/beta hydrolase"/>
    <property type="match status" value="1"/>
</dbReference>
<keyword evidence="2" id="KW-1185">Reference proteome</keyword>
<organism evidence="1 2">
    <name type="scientific">Brachionus calyciflorus</name>
    <dbReference type="NCBI Taxonomy" id="104777"/>
    <lineage>
        <taxon>Eukaryota</taxon>
        <taxon>Metazoa</taxon>
        <taxon>Spiralia</taxon>
        <taxon>Gnathifera</taxon>
        <taxon>Rotifera</taxon>
        <taxon>Eurotatoria</taxon>
        <taxon>Monogononta</taxon>
        <taxon>Pseudotrocha</taxon>
        <taxon>Ploima</taxon>
        <taxon>Brachionidae</taxon>
        <taxon>Brachionus</taxon>
    </lineage>
</organism>
<gene>
    <name evidence="1" type="ORF">OXX778_LOCUS13762</name>
</gene>
<protein>
    <submittedName>
        <fullName evidence="1">Uncharacterized protein</fullName>
    </submittedName>
</protein>
<reference evidence="1" key="1">
    <citation type="submission" date="2021-02" db="EMBL/GenBank/DDBJ databases">
        <authorList>
            <person name="Nowell W R."/>
        </authorList>
    </citation>
    <scope>NUCLEOTIDE SEQUENCE</scope>
    <source>
        <strain evidence="1">Ploen Becks lab</strain>
    </source>
</reference>
<sequence length="526" mass="61971">MEMLSFILLDLDEFQEPDNEAIVLNSLESNNFVRCMTPNKYPVPTSQSQFEITRENCPFDYHPITKKLHNNLVKYQKFPSDYIQALFCSHSYYDLGKSKNKKVSFEINNLINSQTCSQRNEFLKDWKIVEIFENSNYPYLGVLYVNLNQNQVVLASRGAHIQVEDLFNEKSPLKKDPKKFLEKNFNTSKILEYMKMISHKIYKEWVQNKGFSLSLTGHGIGGWYSGLIWFNLPQVTDRRNVKVVAFDSPGDQYKIEDSYYNHVTYLSNTNFLNTCSSHKGLLYSFNIDKDVVIKDQRFSELIGSSNTEFLNFMINGFYCFNQVGIENLITYFDKDKGKTIYERLKTTIWPEVPKWLKYSPLFDLKINSILDGVDLICDHIFGYVTHKKVEINEKVFISILVKNTMSVDLKKYQINKSSSISVLDFKILKEKIFDENLGESYISDFIKRLRNNIEFRENGDDYSIRIKDKNEFKSDREIQDYLEIESIDQLNRILLEIDFLIDYLNENENERKKKEYESIRDESVKS</sequence>
<name>A0A814CVI3_9BILA</name>